<feature type="domain" description="RSE1/DDB1/CPSF1 first beta-propeller" evidence="14">
    <location>
        <begin position="13"/>
        <end position="418"/>
    </location>
</feature>
<evidence type="ECO:0000256" key="7">
    <source>
        <dbReference type="ARBA" id="ARBA00023187"/>
    </source>
</evidence>
<dbReference type="InterPro" id="IPR004871">
    <property type="entry name" value="RSE1/DDB1/CPSF1_C"/>
</dbReference>
<reference evidence="16 17" key="1">
    <citation type="submission" date="2017-03" db="EMBL/GenBank/DDBJ databases">
        <title>Widespread Adenine N6-methylation of Active Genes in Fungi.</title>
        <authorList>
            <consortium name="DOE Joint Genome Institute"/>
            <person name="Mondo S.J."/>
            <person name="Dannebaum R.O."/>
            <person name="Kuo R.C."/>
            <person name="Louie K.B."/>
            <person name="Bewick A.J."/>
            <person name="Labutti K."/>
            <person name="Haridas S."/>
            <person name="Kuo A."/>
            <person name="Salamov A."/>
            <person name="Ahrendt S.R."/>
            <person name="Lau R."/>
            <person name="Bowen B.P."/>
            <person name="Lipzen A."/>
            <person name="Sullivan W."/>
            <person name="Andreopoulos W.B."/>
            <person name="Clum A."/>
            <person name="Lindquist E."/>
            <person name="Daum C."/>
            <person name="Northen T.R."/>
            <person name="Ramamoorthy G."/>
            <person name="Schmitz R.J."/>
            <person name="Gryganskyi A."/>
            <person name="Culley D."/>
            <person name="Magnuson J."/>
            <person name="James T.Y."/>
            <person name="O'Malley M.A."/>
            <person name="Stajich J.E."/>
            <person name="Spatafora J.W."/>
            <person name="Visel A."/>
            <person name="Grigoriev I.V."/>
        </authorList>
    </citation>
    <scope>NUCLEOTIDE SEQUENCE [LARGE SCALE GENOMIC DNA]</scope>
    <source>
        <strain evidence="16 17">NRRL Y-17943</strain>
    </source>
</reference>
<keyword evidence="5" id="KW-0507">mRNA processing</keyword>
<dbReference type="Gene3D" id="2.130.10.10">
    <property type="entry name" value="YVTN repeat-like/Quinoprotein amine dehydrogenase"/>
    <property type="match status" value="3"/>
</dbReference>
<comment type="similarity">
    <text evidence="9">Belongs to the RSE1 family.</text>
</comment>
<evidence type="ECO:0000256" key="10">
    <source>
        <dbReference type="ARBA" id="ARBA00040134"/>
    </source>
</evidence>
<evidence type="ECO:0000256" key="6">
    <source>
        <dbReference type="ARBA" id="ARBA00022728"/>
    </source>
</evidence>
<keyword evidence="17" id="KW-1185">Reference proteome</keyword>
<evidence type="ECO:0000256" key="12">
    <source>
        <dbReference type="ARBA" id="ARBA00068521"/>
    </source>
</evidence>
<dbReference type="Pfam" id="PF03178">
    <property type="entry name" value="CPSF_A"/>
    <property type="match status" value="1"/>
</dbReference>
<dbReference type="RefSeq" id="XP_021874967.1">
    <property type="nucleotide sequence ID" value="XM_022017796.1"/>
</dbReference>
<evidence type="ECO:0000259" key="13">
    <source>
        <dbReference type="Pfam" id="PF03178"/>
    </source>
</evidence>
<dbReference type="AlphaFoldDB" id="A0A1Y1UTE2"/>
<dbReference type="InterPro" id="IPR015943">
    <property type="entry name" value="WD40/YVTN_repeat-like_dom_sf"/>
</dbReference>
<dbReference type="InterPro" id="IPR011047">
    <property type="entry name" value="Quinoprotein_ADH-like_sf"/>
</dbReference>
<sequence length="1217" mass="133604">MHLLNLTLSPPTSITTAVVGSFSGAKGQEILAVRGGTKLEILKLNTGTGLLDTICTTEAFGTVRNVAGFRLAGMTKDYILLSSDAGRLSIIEFVVTPTPHFESLYQEVYGKSGSRRIVPGQFLAVDPKGRSCMYGAIEKAKLVYVLNRNAEGKLFPSSPLEAHKNHTLVVDMIGVDQGYDNPMYAALEMDYTEADEDSSGDAKDRTQKFLTFYELDLGLNHVVRKWSEPTDRRANKLVQVPGGQNAQSERFEGPSGVLICCEDHIIWRHMDAEPHRIPIPRRRNPLAQRGESSRGNIIVSAVMHKIRGDFFFLLQNEDGDLFKVTIEHEGEDVRALRIKYFDTVPVAQSLCVLKSGYLFVASEFGDQQLYQFQSLGDDGDEQEWSSSDYPQNGDSDAPLPYAFFNPRPIQNLALVDTLPSLDPITDAKVVNLLGHNSDTPQIYATCGRGPRSTFRTLKHGLDVSPVVASPLPGVPNAVWTVKLTEDDEFDSYIVLSFPNGTLVLSIGQTIEEVNDTGFLSSGPTLAVQQLGNSGLLQVHPYGLRHIRAADRVDEWSVPPGCSIVSATTNKRQVVIALSTAELVYFELDPEGSLSEYQDKKELPGNATCLSIAEVPEGRRRTPYLAVGCDNQTVHIISLEPENTLETLSLQALTAPPSSICLAEIFDTSIDKNRATLFLNIGLTNGVLLRTVVDPVDGTLSDTRLRFAGAKPPRLVRATVHGAPAVLAFSTRTWIVYTHQDLLQTQPLIYDQLEFAWSFSASMCPEGLIGISGNTLRIFTIPKLGEKLKQDTTPLSYTPRKFVSHPYAPIFYIVEADHRTYGPKTIERILGEKEASGSRVDRTILDLPPTEFGRPRAGPGHWASCLRILDPVANDTISTFEMDEDEAALCATIAYFPQGNGEPFLVVGTAKQMVVTPKSSQGGFLRVYAIKNQGRELELLHKTKTDDVPLCLAGFQGFLLAGIGKSLRLYEMGKKALLRKCENTGFPTAVATINVIGARIIVGDMQESTFYCVYRSIPTRQLLIFADDSQPRWLTCVTNVDYDTVACADKFGNVFVNRVEQRVSETVDEDPTGAGILHDKGFLMGAANKTDLIAHYNVGSIITSLTKVPLAEGGRDVLVYTTISGAVGALIPFVSMDDVDFMSTLEMHMRAQNISPIGRDHLAYRGYYAPIKSVIDGDLCEAFNTLPYPKQQGIASDLDKSVGDVLKKLEQMRTSSAF</sequence>
<comment type="similarity">
    <text evidence="2">Belongs to the DDB1 family.</text>
</comment>
<evidence type="ECO:0000256" key="3">
    <source>
        <dbReference type="ARBA" id="ARBA00011524"/>
    </source>
</evidence>
<evidence type="ECO:0000256" key="11">
    <source>
        <dbReference type="ARBA" id="ARBA00055157"/>
    </source>
</evidence>
<dbReference type="Proteomes" id="UP000193218">
    <property type="component" value="Unassembled WGS sequence"/>
</dbReference>
<dbReference type="GO" id="GO:0006397">
    <property type="term" value="P:mRNA processing"/>
    <property type="evidence" value="ECO:0007669"/>
    <property type="project" value="UniProtKB-KW"/>
</dbReference>
<dbReference type="InParanoid" id="A0A1Y1UTE2"/>
<evidence type="ECO:0000259" key="15">
    <source>
        <dbReference type="Pfam" id="PF23726"/>
    </source>
</evidence>
<dbReference type="InterPro" id="IPR018846">
    <property type="entry name" value="Beta-prop_RSE1/DDB1/CPSF1_1st"/>
</dbReference>
<dbReference type="GO" id="GO:0003676">
    <property type="term" value="F:nucleic acid binding"/>
    <property type="evidence" value="ECO:0007669"/>
    <property type="project" value="InterPro"/>
</dbReference>
<dbReference type="FunFam" id="2.130.10.10:FF:001143">
    <property type="entry name" value="Pre-mRNA-splicing factor rse-1, putative"/>
    <property type="match status" value="1"/>
</dbReference>
<evidence type="ECO:0000313" key="16">
    <source>
        <dbReference type="EMBL" id="ORX41288.1"/>
    </source>
</evidence>
<keyword evidence="8" id="KW-0539">Nucleus</keyword>
<name>A0A1Y1UTE2_9TREE</name>
<gene>
    <name evidence="16" type="ORF">BD324DRAFT_648162</name>
</gene>
<evidence type="ECO:0000256" key="9">
    <source>
        <dbReference type="ARBA" id="ARBA00038266"/>
    </source>
</evidence>
<comment type="subcellular location">
    <subcellularLocation>
        <location evidence="1">Nucleus</location>
    </subcellularLocation>
</comment>
<evidence type="ECO:0000256" key="2">
    <source>
        <dbReference type="ARBA" id="ARBA00007453"/>
    </source>
</evidence>
<dbReference type="EMBL" id="NBSH01000001">
    <property type="protein sequence ID" value="ORX41288.1"/>
    <property type="molecule type" value="Genomic_DNA"/>
</dbReference>
<dbReference type="GO" id="GO:0008380">
    <property type="term" value="P:RNA splicing"/>
    <property type="evidence" value="ECO:0007669"/>
    <property type="project" value="UniProtKB-KW"/>
</dbReference>
<comment type="subunit">
    <text evidence="3">Associated with the spliceosome.</text>
</comment>
<feature type="domain" description="RSE1/DDB1/CPSF1 second beta-propeller" evidence="15">
    <location>
        <begin position="466"/>
        <end position="780"/>
    </location>
</feature>
<evidence type="ECO:0000313" key="17">
    <source>
        <dbReference type="Proteomes" id="UP000193218"/>
    </source>
</evidence>
<dbReference type="PANTHER" id="PTHR10644">
    <property type="entry name" value="DNA REPAIR/RNA PROCESSING CPSF FAMILY"/>
    <property type="match status" value="1"/>
</dbReference>
<dbReference type="STRING" id="4999.A0A1Y1UTE2"/>
<dbReference type="FunCoup" id="A0A1Y1UTE2">
    <property type="interactions" value="1087"/>
</dbReference>
<evidence type="ECO:0000256" key="5">
    <source>
        <dbReference type="ARBA" id="ARBA00022664"/>
    </source>
</evidence>
<protein>
    <recommendedName>
        <fullName evidence="4">DNA damage-binding protein 1</fullName>
    </recommendedName>
    <alternativeName>
        <fullName evidence="10 12">Pre-mRNA-splicing factor RSE1</fullName>
    </alternativeName>
</protein>
<evidence type="ECO:0000259" key="14">
    <source>
        <dbReference type="Pfam" id="PF10433"/>
    </source>
</evidence>
<comment type="function">
    <text evidence="11">Involved in pre-mRNA splicing and cell cycle control.</text>
</comment>
<dbReference type="InterPro" id="IPR058543">
    <property type="entry name" value="Beta-prop_RSE1/DDB1/CPSF1_2nd"/>
</dbReference>
<dbReference type="SUPFAM" id="SSF50998">
    <property type="entry name" value="Quinoprotein alcohol dehydrogenase-like"/>
    <property type="match status" value="1"/>
</dbReference>
<keyword evidence="6" id="KW-0747">Spliceosome</keyword>
<organism evidence="16 17">
    <name type="scientific">Kockovaella imperatae</name>
    <dbReference type="NCBI Taxonomy" id="4999"/>
    <lineage>
        <taxon>Eukaryota</taxon>
        <taxon>Fungi</taxon>
        <taxon>Dikarya</taxon>
        <taxon>Basidiomycota</taxon>
        <taxon>Agaricomycotina</taxon>
        <taxon>Tremellomycetes</taxon>
        <taxon>Tremellales</taxon>
        <taxon>Cuniculitremaceae</taxon>
        <taxon>Kockovaella</taxon>
    </lineage>
</organism>
<comment type="caution">
    <text evidence="16">The sequence shown here is derived from an EMBL/GenBank/DDBJ whole genome shotgun (WGS) entry which is preliminary data.</text>
</comment>
<dbReference type="Pfam" id="PF23726">
    <property type="entry name" value="Beta-prop_RSE1_2nd"/>
    <property type="match status" value="1"/>
</dbReference>
<dbReference type="OrthoDB" id="436637at2759"/>
<evidence type="ECO:0000256" key="8">
    <source>
        <dbReference type="ARBA" id="ARBA00023242"/>
    </source>
</evidence>
<keyword evidence="7" id="KW-0508">mRNA splicing</keyword>
<dbReference type="GeneID" id="33559605"/>
<dbReference type="FunFam" id="2.130.10.10:FF:000068">
    <property type="entry name" value="Pre-mRNA-splicing factor rse1, variant"/>
    <property type="match status" value="1"/>
</dbReference>
<accession>A0A1Y1UTE2</accession>
<proteinExistence type="inferred from homology"/>
<dbReference type="Pfam" id="PF10433">
    <property type="entry name" value="Beta-prop_RSE1_1st"/>
    <property type="match status" value="1"/>
</dbReference>
<dbReference type="InterPro" id="IPR050358">
    <property type="entry name" value="RSE1/DDB1/CFT1"/>
</dbReference>
<evidence type="ECO:0000256" key="1">
    <source>
        <dbReference type="ARBA" id="ARBA00004123"/>
    </source>
</evidence>
<dbReference type="GO" id="GO:0005681">
    <property type="term" value="C:spliceosomal complex"/>
    <property type="evidence" value="ECO:0007669"/>
    <property type="project" value="UniProtKB-KW"/>
</dbReference>
<evidence type="ECO:0000256" key="4">
    <source>
        <dbReference type="ARBA" id="ARBA00014577"/>
    </source>
</evidence>
<feature type="domain" description="RSE1/DDB1/CPSF1 C-terminal" evidence="13">
    <location>
        <begin position="862"/>
        <end position="1183"/>
    </location>
</feature>